<dbReference type="EC" id="3.4.24.-" evidence="9"/>
<keyword evidence="3" id="KW-0479">Metal-binding</keyword>
<name>A0ABY9PAT8_9GAMM</name>
<comment type="subcellular location">
    <subcellularLocation>
        <location evidence="9">Secreted</location>
    </subcellularLocation>
</comment>
<reference evidence="13 14" key="1">
    <citation type="submission" date="2023-08" db="EMBL/GenBank/DDBJ databases">
        <title>The whole genome sequence of Lysobacter yananisis.</title>
        <authorList>
            <person name="Sun H."/>
        </authorList>
    </citation>
    <scope>NUCLEOTIDE SEQUENCE [LARGE SCALE GENOMIC DNA]</scope>
    <source>
        <strain evidence="13 14">SNNU513</strain>
    </source>
</reference>
<keyword evidence="4 9" id="KW-0732">Signal</keyword>
<dbReference type="InterPro" id="IPR011096">
    <property type="entry name" value="FTP_domain"/>
</dbReference>
<keyword evidence="8" id="KW-0865">Zymogen</keyword>
<dbReference type="InterPro" id="IPR050728">
    <property type="entry name" value="Zinc_Metalloprotease_M4"/>
</dbReference>
<dbReference type="PANTHER" id="PTHR33794">
    <property type="entry name" value="BACILLOLYSIN"/>
    <property type="match status" value="1"/>
</dbReference>
<keyword evidence="5 9" id="KW-0378">Hydrolase</keyword>
<evidence type="ECO:0000256" key="2">
    <source>
        <dbReference type="ARBA" id="ARBA00022670"/>
    </source>
</evidence>
<evidence type="ECO:0000256" key="9">
    <source>
        <dbReference type="RuleBase" id="RU366073"/>
    </source>
</evidence>
<evidence type="ECO:0000256" key="7">
    <source>
        <dbReference type="ARBA" id="ARBA00023049"/>
    </source>
</evidence>
<evidence type="ECO:0000313" key="13">
    <source>
        <dbReference type="EMBL" id="WMT03145.1"/>
    </source>
</evidence>
<dbReference type="PANTHER" id="PTHR33794:SF1">
    <property type="entry name" value="BACILLOLYSIN"/>
    <property type="match status" value="1"/>
</dbReference>
<organism evidence="13 14">
    <name type="scientific">Lysobacter yananisis</name>
    <dbReference type="NCBI Taxonomy" id="1003114"/>
    <lineage>
        <taxon>Bacteria</taxon>
        <taxon>Pseudomonadati</taxon>
        <taxon>Pseudomonadota</taxon>
        <taxon>Gammaproteobacteria</taxon>
        <taxon>Lysobacterales</taxon>
        <taxon>Lysobacteraceae</taxon>
        <taxon>Lysobacter</taxon>
    </lineage>
</organism>
<keyword evidence="2 9" id="KW-0645">Protease</keyword>
<evidence type="ECO:0000256" key="8">
    <source>
        <dbReference type="ARBA" id="ARBA00023145"/>
    </source>
</evidence>
<keyword evidence="6 9" id="KW-0862">Zinc</keyword>
<feature type="domain" description="Peptidase M4" evidence="10">
    <location>
        <begin position="263"/>
        <end position="407"/>
    </location>
</feature>
<dbReference type="InterPro" id="IPR013856">
    <property type="entry name" value="Peptidase_M4_domain"/>
</dbReference>
<evidence type="ECO:0000256" key="5">
    <source>
        <dbReference type="ARBA" id="ARBA00022801"/>
    </source>
</evidence>
<gene>
    <name evidence="13" type="ORF">RDV84_24850</name>
</gene>
<evidence type="ECO:0000256" key="6">
    <source>
        <dbReference type="ARBA" id="ARBA00022833"/>
    </source>
</evidence>
<evidence type="ECO:0000313" key="14">
    <source>
        <dbReference type="Proteomes" id="UP001229313"/>
    </source>
</evidence>
<dbReference type="InterPro" id="IPR027268">
    <property type="entry name" value="Peptidase_M4/M1_CTD_sf"/>
</dbReference>
<keyword evidence="9" id="KW-0964">Secreted</keyword>
<dbReference type="PRINTS" id="PR00730">
    <property type="entry name" value="THERMOLYSIN"/>
</dbReference>
<dbReference type="Pfam" id="PF07504">
    <property type="entry name" value="FTP"/>
    <property type="match status" value="1"/>
</dbReference>
<dbReference type="SUPFAM" id="SSF55486">
    <property type="entry name" value="Metalloproteases ('zincins'), catalytic domain"/>
    <property type="match status" value="1"/>
</dbReference>
<dbReference type="Gene3D" id="3.10.170.10">
    <property type="match status" value="1"/>
</dbReference>
<protein>
    <recommendedName>
        <fullName evidence="9">Neutral metalloproteinase</fullName>
        <ecNumber evidence="9">3.4.24.-</ecNumber>
    </recommendedName>
</protein>
<comment type="similarity">
    <text evidence="1 9">Belongs to the peptidase M4 family.</text>
</comment>
<accession>A0ABY9PAT8</accession>
<dbReference type="Pfam" id="PF01447">
    <property type="entry name" value="Peptidase_M4"/>
    <property type="match status" value="1"/>
</dbReference>
<dbReference type="Proteomes" id="UP001229313">
    <property type="component" value="Chromosome"/>
</dbReference>
<comment type="function">
    <text evidence="9">Extracellular zinc metalloprotease.</text>
</comment>
<dbReference type="InterPro" id="IPR001570">
    <property type="entry name" value="Peptidase_M4_C_domain"/>
</dbReference>
<feature type="domain" description="Peptidase M4 C-terminal" evidence="11">
    <location>
        <begin position="419"/>
        <end position="599"/>
    </location>
</feature>
<dbReference type="RefSeq" id="WP_309151974.1">
    <property type="nucleotide sequence ID" value="NZ_CP133568.1"/>
</dbReference>
<feature type="domain" description="FTP" evidence="12">
    <location>
        <begin position="120"/>
        <end position="166"/>
    </location>
</feature>
<dbReference type="EMBL" id="CP133568">
    <property type="protein sequence ID" value="WMT03145.1"/>
    <property type="molecule type" value="Genomic_DNA"/>
</dbReference>
<dbReference type="Pfam" id="PF02868">
    <property type="entry name" value="Peptidase_M4_C"/>
    <property type="match status" value="1"/>
</dbReference>
<evidence type="ECO:0000259" key="11">
    <source>
        <dbReference type="Pfam" id="PF02868"/>
    </source>
</evidence>
<feature type="signal peptide" evidence="9">
    <location>
        <begin position="1"/>
        <end position="30"/>
    </location>
</feature>
<dbReference type="Gene3D" id="1.10.390.10">
    <property type="entry name" value="Neutral Protease Domain 2"/>
    <property type="match status" value="1"/>
</dbReference>
<evidence type="ECO:0000256" key="3">
    <source>
        <dbReference type="ARBA" id="ARBA00022723"/>
    </source>
</evidence>
<evidence type="ECO:0000259" key="10">
    <source>
        <dbReference type="Pfam" id="PF01447"/>
    </source>
</evidence>
<dbReference type="Gene3D" id="3.10.450.490">
    <property type="match status" value="1"/>
</dbReference>
<keyword evidence="14" id="KW-1185">Reference proteome</keyword>
<evidence type="ECO:0000256" key="4">
    <source>
        <dbReference type="ARBA" id="ARBA00022729"/>
    </source>
</evidence>
<comment type="cofactor">
    <cofactor evidence="9">
        <name>Zn(2+)</name>
        <dbReference type="ChEBI" id="CHEBI:29105"/>
    </cofactor>
</comment>
<proteinExistence type="inferred from homology"/>
<dbReference type="CDD" id="cd09597">
    <property type="entry name" value="M4_TLP"/>
    <property type="match status" value="1"/>
</dbReference>
<keyword evidence="7 9" id="KW-0482">Metalloprotease</keyword>
<feature type="chain" id="PRO_5044953199" description="Neutral metalloproteinase" evidence="9">
    <location>
        <begin position="31"/>
        <end position="600"/>
    </location>
</feature>
<evidence type="ECO:0000256" key="1">
    <source>
        <dbReference type="ARBA" id="ARBA00009388"/>
    </source>
</evidence>
<evidence type="ECO:0000259" key="12">
    <source>
        <dbReference type="Pfam" id="PF07504"/>
    </source>
</evidence>
<dbReference type="InterPro" id="IPR023612">
    <property type="entry name" value="Peptidase_M4"/>
</dbReference>
<sequence>MQPKIALLGGAILAAIAVLASQSSSIGATAAATAGATADARDAARPNAGAQAAVADAHAANARHSSPFAQLAAATGARAGSELASASSSEAQADASPAAARARGLLEGAAGDQLHRVAADGFRARDVMIDRDGTEHVRMERSYQGLPVVGGDFVVHSRDGQLLSISQGDDMRTLARPALKPAIGADRARVEAGAAFDGTASSVSQPQLVVFARGVAPTLAYRVDVRGERNNDPAPGNLSYFIDAGNGTLLHEEDHVHAAAANGTGKTLTLGNVGIVTNSVSGGFEMTDPSRGNGQTLDAGNGNSASGTLFKDADNVWGNNATSDRATAAADAHYGVAATWDYYKNVHGRNGIKNDGRGVKSYIHYKTNLVNAYWDGSSMLYGDGDGTTYRPLVALDVAGHEMTHGVTGATARLGYYNIKDSGGINEGISDIFGTLVEFSVANANDPGDYLIGEEVYISNPGDKKALRLMFKQDADGASKVCYPSGGFTASQTYARGPFDPHYTSGVLNRVFYLGSEGANVPAGFNYTKAQMVCNGDTAIAGIGRNKMGAIMYRALTRYFVSSTTYPQARTWTLQAATDLYGANSAEYAALARVWSAVNVN</sequence>